<name>A0ABM8V174_THEXY</name>
<gene>
    <name evidence="2" type="primary">txxe 226-tlp</name>
    <name evidence="2" type="ORF">TXXE_02900</name>
</gene>
<comment type="caution">
    <text evidence="2">The sequence shown here is derived from an EMBL/GenBank/DDBJ whole genome shotgun (WGS) entry which is preliminary data.</text>
</comment>
<evidence type="ECO:0000313" key="2">
    <source>
        <dbReference type="EMBL" id="CAG5079221.1"/>
    </source>
</evidence>
<reference evidence="2 3" key="1">
    <citation type="submission" date="2021-04" db="EMBL/GenBank/DDBJ databases">
        <authorList>
            <person name="Rakotoarivonina H."/>
        </authorList>
    </citation>
    <scope>NUCLEOTIDE SEQUENCE [LARGE SCALE GENOMIC DNA]</scope>
    <source>
        <strain evidence="2 3">XE</strain>
    </source>
</reference>
<dbReference type="Pfam" id="PF19824">
    <property type="entry name" value="Tlp"/>
    <property type="match status" value="1"/>
</dbReference>
<protein>
    <submittedName>
        <fullName evidence="2">Small, acid-soluble spore protein tlp</fullName>
    </submittedName>
</protein>
<dbReference type="EMBL" id="CAJRAY010000017">
    <property type="protein sequence ID" value="CAG5079221.1"/>
    <property type="molecule type" value="Genomic_DNA"/>
</dbReference>
<evidence type="ECO:0000313" key="3">
    <source>
        <dbReference type="Proteomes" id="UP000681526"/>
    </source>
</evidence>
<accession>A0ABM8V174</accession>
<dbReference type="InterPro" id="IPR017524">
    <property type="entry name" value="SASP_thioredoxin-like"/>
</dbReference>
<dbReference type="Proteomes" id="UP000681526">
    <property type="component" value="Unassembled WGS sequence"/>
</dbReference>
<feature type="region of interest" description="Disordered" evidence="1">
    <location>
        <begin position="35"/>
        <end position="54"/>
    </location>
</feature>
<proteinExistence type="inferred from homology"/>
<organism evidence="2 3">
    <name type="scientific">Thermobacillus xylanilyticus</name>
    <dbReference type="NCBI Taxonomy" id="76633"/>
    <lineage>
        <taxon>Bacteria</taxon>
        <taxon>Bacillati</taxon>
        <taxon>Bacillota</taxon>
        <taxon>Bacilli</taxon>
        <taxon>Bacillales</taxon>
        <taxon>Paenibacillaceae</taxon>
        <taxon>Thermobacillus</taxon>
    </lineage>
</organism>
<keyword evidence="3" id="KW-1185">Reference proteome</keyword>
<sequence>MAKPDNREDNVPRLQRAITNTIRNMREAEDYLDEHASEIGDEERGRIEAKNERRRESLENLRAEIRDEANHQRQCDC</sequence>
<dbReference type="HAMAP" id="MF_01506">
    <property type="entry name" value="Tlp"/>
    <property type="match status" value="1"/>
</dbReference>
<dbReference type="NCBIfam" id="TIGR03090">
    <property type="entry name" value="SASP_tlp"/>
    <property type="match status" value="1"/>
</dbReference>
<evidence type="ECO:0000256" key="1">
    <source>
        <dbReference type="SAM" id="MobiDB-lite"/>
    </source>
</evidence>
<dbReference type="RefSeq" id="WP_213483398.1">
    <property type="nucleotide sequence ID" value="NZ_CAJRAY010000017.1"/>
</dbReference>